<accession>A0A8X6UPY6</accession>
<reference evidence="4" key="1">
    <citation type="submission" date="2020-08" db="EMBL/GenBank/DDBJ databases">
        <title>Multicomponent nature underlies the extraordinary mechanical properties of spider dragline silk.</title>
        <authorList>
            <person name="Kono N."/>
            <person name="Nakamura H."/>
            <person name="Mori M."/>
            <person name="Yoshida Y."/>
            <person name="Ohtoshi R."/>
            <person name="Malay A.D."/>
            <person name="Moran D.A.P."/>
            <person name="Tomita M."/>
            <person name="Numata K."/>
            <person name="Arakawa K."/>
        </authorList>
    </citation>
    <scope>NUCLEOTIDE SEQUENCE</scope>
</reference>
<dbReference type="GO" id="GO:0030833">
    <property type="term" value="P:regulation of actin filament polymerization"/>
    <property type="evidence" value="ECO:0007669"/>
    <property type="project" value="TreeGrafter"/>
</dbReference>
<dbReference type="InterPro" id="IPR000198">
    <property type="entry name" value="RhoGAP_dom"/>
</dbReference>
<dbReference type="EMBL" id="BMAW01082967">
    <property type="protein sequence ID" value="GFU31510.1"/>
    <property type="molecule type" value="Genomic_DNA"/>
</dbReference>
<keyword evidence="1" id="KW-0343">GTPase activation</keyword>
<evidence type="ECO:0000313" key="5">
    <source>
        <dbReference type="Proteomes" id="UP000887013"/>
    </source>
</evidence>
<feature type="region of interest" description="Disordered" evidence="2">
    <location>
        <begin position="293"/>
        <end position="319"/>
    </location>
</feature>
<dbReference type="PROSITE" id="PS50238">
    <property type="entry name" value="RHOGAP"/>
    <property type="match status" value="1"/>
</dbReference>
<dbReference type="GO" id="GO:0005737">
    <property type="term" value="C:cytoplasm"/>
    <property type="evidence" value="ECO:0007669"/>
    <property type="project" value="TreeGrafter"/>
</dbReference>
<dbReference type="Proteomes" id="UP000887013">
    <property type="component" value="Unassembled WGS sequence"/>
</dbReference>
<dbReference type="AlphaFoldDB" id="A0A8X6UPY6"/>
<protein>
    <submittedName>
        <fullName evidence="4">Rho GTPase-activating protein 18</fullName>
    </submittedName>
</protein>
<dbReference type="OrthoDB" id="27680at2759"/>
<dbReference type="GO" id="GO:0007165">
    <property type="term" value="P:signal transduction"/>
    <property type="evidence" value="ECO:0007669"/>
    <property type="project" value="InterPro"/>
</dbReference>
<sequence>MSQNKEDTEKDLAALQRNSNVQIGDLGENDRNLVRSLAIIEIAALLDLHGLVPTRRRKPNRKKGKDNVVFGAPLGTLLELDRRRCPGLKVPLIFQWILHHLHSNGLREEGLMRLAGSVQKVQILKAEIERSYVTSPTLVENLIRQSSVHDVSVLLKQLVRHLPEPILTNSHMDSFLQVPNIPNVQDQINTLNLLVLALPDSHRELLQELLYFLAKVVEEEDANRMSLGNVAMIIAPNLFPPPRLKKGNHKQNDIAAEVTVAAMSSKVTQLLIKYGNFLGAVPPELLAQARLQNRRSSNKHAKRMGRKQKGDKQKNLKDDFLSNGSSVIRVQMSSLRHPNSIAVPVTDKTTAGEVVEKVAEALDQLIDPRHHTFVSTDQQENRAFLQRPRTTSEPIVMRHRCLMGTKKIAETLKDHYLYFIRENVGERRLDHNITIHNIIGSGSARFASGTTWEIRCHH</sequence>
<feature type="compositionally biased region" description="Basic residues" evidence="2">
    <location>
        <begin position="293"/>
        <end position="307"/>
    </location>
</feature>
<dbReference type="InterPro" id="IPR008936">
    <property type="entry name" value="Rho_GTPase_activation_prot"/>
</dbReference>
<gene>
    <name evidence="4" type="primary">Arhgap18</name>
    <name evidence="4" type="ORF">NPIL_409001</name>
</gene>
<evidence type="ECO:0000256" key="1">
    <source>
        <dbReference type="ARBA" id="ARBA00022468"/>
    </source>
</evidence>
<feature type="domain" description="Rho-GAP" evidence="3">
    <location>
        <begin position="72"/>
        <end position="279"/>
    </location>
</feature>
<proteinExistence type="predicted"/>
<organism evidence="4 5">
    <name type="scientific">Nephila pilipes</name>
    <name type="common">Giant wood spider</name>
    <name type="synonym">Nephila maculata</name>
    <dbReference type="NCBI Taxonomy" id="299642"/>
    <lineage>
        <taxon>Eukaryota</taxon>
        <taxon>Metazoa</taxon>
        <taxon>Ecdysozoa</taxon>
        <taxon>Arthropoda</taxon>
        <taxon>Chelicerata</taxon>
        <taxon>Arachnida</taxon>
        <taxon>Araneae</taxon>
        <taxon>Araneomorphae</taxon>
        <taxon>Entelegynae</taxon>
        <taxon>Araneoidea</taxon>
        <taxon>Nephilidae</taxon>
        <taxon>Nephila</taxon>
    </lineage>
</organism>
<dbReference type="GO" id="GO:0051056">
    <property type="term" value="P:regulation of small GTPase mediated signal transduction"/>
    <property type="evidence" value="ECO:0007669"/>
    <property type="project" value="TreeGrafter"/>
</dbReference>
<dbReference type="SUPFAM" id="SSF48350">
    <property type="entry name" value="GTPase activation domain, GAP"/>
    <property type="match status" value="1"/>
</dbReference>
<dbReference type="Gene3D" id="1.10.555.10">
    <property type="entry name" value="Rho GTPase activation protein"/>
    <property type="match status" value="1"/>
</dbReference>
<dbReference type="Pfam" id="PF00620">
    <property type="entry name" value="RhoGAP"/>
    <property type="match status" value="1"/>
</dbReference>
<comment type="caution">
    <text evidence="4">The sequence shown here is derived from an EMBL/GenBank/DDBJ whole genome shotgun (WGS) entry which is preliminary data.</text>
</comment>
<keyword evidence="5" id="KW-1185">Reference proteome</keyword>
<evidence type="ECO:0000259" key="3">
    <source>
        <dbReference type="PROSITE" id="PS50238"/>
    </source>
</evidence>
<feature type="compositionally biased region" description="Basic and acidic residues" evidence="2">
    <location>
        <begin position="308"/>
        <end position="319"/>
    </location>
</feature>
<dbReference type="SMART" id="SM00324">
    <property type="entry name" value="RhoGAP"/>
    <property type="match status" value="1"/>
</dbReference>
<dbReference type="PANTHER" id="PTHR14963">
    <property type="entry name" value="RHO GTPASE ACTIVATING PROTEIN 18,19-RELATED"/>
    <property type="match status" value="1"/>
</dbReference>
<name>A0A8X6UPY6_NEPPI</name>
<evidence type="ECO:0000256" key="2">
    <source>
        <dbReference type="SAM" id="MobiDB-lite"/>
    </source>
</evidence>
<dbReference type="GO" id="GO:0005096">
    <property type="term" value="F:GTPase activator activity"/>
    <property type="evidence" value="ECO:0007669"/>
    <property type="project" value="UniProtKB-KW"/>
</dbReference>
<evidence type="ECO:0000313" key="4">
    <source>
        <dbReference type="EMBL" id="GFU31510.1"/>
    </source>
</evidence>
<dbReference type="PANTHER" id="PTHR14963:SF1">
    <property type="entry name" value="RHO GTPASE-ACTIVATING PROTEIN CONUNDRUM"/>
    <property type="match status" value="1"/>
</dbReference>